<evidence type="ECO:0000313" key="1">
    <source>
        <dbReference type="EMBL" id="EOH92369.1"/>
    </source>
</evidence>
<accession>R2SWD4</accession>
<dbReference type="AlphaFoldDB" id="R2SWD4"/>
<proteinExistence type="predicted"/>
<dbReference type="EMBL" id="AJAR01000030">
    <property type="protein sequence ID" value="EOH92369.1"/>
    <property type="molecule type" value="Genomic_DNA"/>
</dbReference>
<name>R2SWD4_9ENTE</name>
<organism evidence="1 3">
    <name type="scientific">Enterococcus haemoperoxidus ATCC BAA-382</name>
    <dbReference type="NCBI Taxonomy" id="1158608"/>
    <lineage>
        <taxon>Bacteria</taxon>
        <taxon>Bacillati</taxon>
        <taxon>Bacillota</taxon>
        <taxon>Bacilli</taxon>
        <taxon>Lactobacillales</taxon>
        <taxon>Enterococcaceae</taxon>
        <taxon>Enterococcus</taxon>
    </lineage>
</organism>
<gene>
    <name evidence="2" type="ORF">I583_00717</name>
    <name evidence="1" type="ORF">UAW_03034</name>
</gene>
<dbReference type="Proteomes" id="UP000014197">
    <property type="component" value="Unassembled WGS sequence"/>
</dbReference>
<reference evidence="2 4" key="2">
    <citation type="submission" date="2013-03" db="EMBL/GenBank/DDBJ databases">
        <title>The Genome Sequence of Enterococcus haemoperoxidus BAA-382 (PacBio/Illumina hybrid assembly).</title>
        <authorList>
            <consortium name="The Broad Institute Genomics Platform"/>
            <consortium name="The Broad Institute Genome Sequencing Center for Infectious Disease"/>
            <person name="Earl A."/>
            <person name="Russ C."/>
            <person name="Gilmore M."/>
            <person name="Surin D."/>
            <person name="Walker B."/>
            <person name="Young S."/>
            <person name="Zeng Q."/>
            <person name="Gargeya S."/>
            <person name="Fitzgerald M."/>
            <person name="Haas B."/>
            <person name="Abouelleil A."/>
            <person name="Allen A.W."/>
            <person name="Alvarado L."/>
            <person name="Arachchi H.M."/>
            <person name="Berlin A.M."/>
            <person name="Chapman S.B."/>
            <person name="Gainer-Dewar J."/>
            <person name="Goldberg J."/>
            <person name="Griggs A."/>
            <person name="Gujja S."/>
            <person name="Hansen M."/>
            <person name="Howarth C."/>
            <person name="Imamovic A."/>
            <person name="Ireland A."/>
            <person name="Larimer J."/>
            <person name="McCowan C."/>
            <person name="Murphy C."/>
            <person name="Pearson M."/>
            <person name="Poon T.W."/>
            <person name="Priest M."/>
            <person name="Roberts A."/>
            <person name="Saif S."/>
            <person name="Shea T."/>
            <person name="Sisk P."/>
            <person name="Sykes S."/>
            <person name="Wortman J."/>
            <person name="Nusbaum C."/>
            <person name="Birren B."/>
        </authorList>
    </citation>
    <scope>NUCLEOTIDE SEQUENCE [LARGE SCALE GENOMIC DNA]</scope>
    <source>
        <strain evidence="2 4">ATCC BAA-382</strain>
    </source>
</reference>
<reference evidence="1 3" key="1">
    <citation type="submission" date="2013-02" db="EMBL/GenBank/DDBJ databases">
        <title>The Genome Sequence of Enterococcus haemoperoxidus BAA-382.</title>
        <authorList>
            <consortium name="The Broad Institute Genome Sequencing Platform"/>
            <consortium name="The Broad Institute Genome Sequencing Center for Infectious Disease"/>
            <person name="Earl A.M."/>
            <person name="Gilmore M.S."/>
            <person name="Lebreton F."/>
            <person name="Walker B."/>
            <person name="Young S.K."/>
            <person name="Zeng Q."/>
            <person name="Gargeya S."/>
            <person name="Fitzgerald M."/>
            <person name="Haas B."/>
            <person name="Abouelleil A."/>
            <person name="Alvarado L."/>
            <person name="Arachchi H.M."/>
            <person name="Berlin A.M."/>
            <person name="Chapman S.B."/>
            <person name="Dewar J."/>
            <person name="Goldberg J."/>
            <person name="Griggs A."/>
            <person name="Gujja S."/>
            <person name="Hansen M."/>
            <person name="Howarth C."/>
            <person name="Imamovic A."/>
            <person name="Larimer J."/>
            <person name="McCowan C."/>
            <person name="Murphy C."/>
            <person name="Neiman D."/>
            <person name="Pearson M."/>
            <person name="Priest M."/>
            <person name="Roberts A."/>
            <person name="Saif S."/>
            <person name="Shea T."/>
            <person name="Sisk P."/>
            <person name="Sykes S."/>
            <person name="Wortman J."/>
            <person name="Nusbaum C."/>
            <person name="Birren B."/>
        </authorList>
    </citation>
    <scope>NUCLEOTIDE SEQUENCE [LARGE SCALE GENOMIC DNA]</scope>
    <source>
        <strain evidence="1 3">ATCC BAA-382</strain>
    </source>
</reference>
<comment type="caution">
    <text evidence="1">The sequence shown here is derived from an EMBL/GenBank/DDBJ whole genome shotgun (WGS) entry which is preliminary data.</text>
</comment>
<dbReference type="Proteomes" id="UP000013858">
    <property type="component" value="Unassembled WGS sequence"/>
</dbReference>
<sequence length="36" mass="4291">MRILSVWDMTREVMTQTLFSLRREESEINGMGCEKI</sequence>
<keyword evidence="4" id="KW-1185">Reference proteome</keyword>
<protein>
    <submittedName>
        <fullName evidence="1">Uncharacterized protein</fullName>
    </submittedName>
</protein>
<evidence type="ECO:0000313" key="3">
    <source>
        <dbReference type="Proteomes" id="UP000013858"/>
    </source>
</evidence>
<evidence type="ECO:0000313" key="4">
    <source>
        <dbReference type="Proteomes" id="UP000014197"/>
    </source>
</evidence>
<dbReference type="EMBL" id="ASVY01000002">
    <property type="protein sequence ID" value="EOT61735.1"/>
    <property type="molecule type" value="Genomic_DNA"/>
</dbReference>
<evidence type="ECO:0000313" key="2">
    <source>
        <dbReference type="EMBL" id="EOT61735.1"/>
    </source>
</evidence>